<dbReference type="Gene3D" id="3.30.565.10">
    <property type="entry name" value="Histidine kinase-like ATPase, C-terminal domain"/>
    <property type="match status" value="1"/>
</dbReference>
<evidence type="ECO:0000313" key="3">
    <source>
        <dbReference type="EMBL" id="RKT54615.1"/>
    </source>
</evidence>
<dbReference type="Pfam" id="PF13581">
    <property type="entry name" value="HATPase_c_2"/>
    <property type="match status" value="1"/>
</dbReference>
<dbReference type="SUPFAM" id="SSF55874">
    <property type="entry name" value="ATPase domain of HSP90 chaperone/DNA topoisomerase II/histidine kinase"/>
    <property type="match status" value="1"/>
</dbReference>
<dbReference type="PANTHER" id="PTHR35526">
    <property type="entry name" value="ANTI-SIGMA-F FACTOR RSBW-RELATED"/>
    <property type="match status" value="1"/>
</dbReference>
<dbReference type="Proteomes" id="UP000282084">
    <property type="component" value="Unassembled WGS sequence"/>
</dbReference>
<evidence type="ECO:0000259" key="2">
    <source>
        <dbReference type="Pfam" id="PF13581"/>
    </source>
</evidence>
<evidence type="ECO:0000256" key="1">
    <source>
        <dbReference type="ARBA" id="ARBA00022527"/>
    </source>
</evidence>
<keyword evidence="3" id="KW-0808">Transferase</keyword>
<proteinExistence type="predicted"/>
<keyword evidence="1" id="KW-0723">Serine/threonine-protein kinase</keyword>
<reference evidence="3 4" key="1">
    <citation type="submission" date="2018-10" db="EMBL/GenBank/DDBJ databases">
        <title>Sequencing the genomes of 1000 actinobacteria strains.</title>
        <authorList>
            <person name="Klenk H.-P."/>
        </authorList>
    </citation>
    <scope>NUCLEOTIDE SEQUENCE [LARGE SCALE GENOMIC DNA]</scope>
    <source>
        <strain evidence="3 4">DSM 43800</strain>
    </source>
</reference>
<dbReference type="OrthoDB" id="3478628at2"/>
<feature type="domain" description="Histidine kinase/HSP90-like ATPase" evidence="2">
    <location>
        <begin position="21"/>
        <end position="130"/>
    </location>
</feature>
<gene>
    <name evidence="3" type="ORF">C8E97_3261</name>
</gene>
<dbReference type="RefSeq" id="WP_121006375.1">
    <property type="nucleotide sequence ID" value="NZ_RBXO01000001.1"/>
</dbReference>
<dbReference type="GO" id="GO:0004674">
    <property type="term" value="F:protein serine/threonine kinase activity"/>
    <property type="evidence" value="ECO:0007669"/>
    <property type="project" value="UniProtKB-KW"/>
</dbReference>
<dbReference type="AlphaFoldDB" id="A0A495W1M7"/>
<keyword evidence="4" id="KW-1185">Reference proteome</keyword>
<evidence type="ECO:0000313" key="4">
    <source>
        <dbReference type="Proteomes" id="UP000282084"/>
    </source>
</evidence>
<accession>A0A495W1M7</accession>
<dbReference type="CDD" id="cd16936">
    <property type="entry name" value="HATPase_RsbW-like"/>
    <property type="match status" value="1"/>
</dbReference>
<keyword evidence="3" id="KW-0418">Kinase</keyword>
<dbReference type="PANTHER" id="PTHR35526:SF3">
    <property type="entry name" value="ANTI-SIGMA-F FACTOR RSBW"/>
    <property type="match status" value="1"/>
</dbReference>
<comment type="caution">
    <text evidence="3">The sequence shown here is derived from an EMBL/GenBank/DDBJ whole genome shotgun (WGS) entry which is preliminary data.</text>
</comment>
<organism evidence="3 4">
    <name type="scientific">Saccharothrix australiensis</name>
    <dbReference type="NCBI Taxonomy" id="2072"/>
    <lineage>
        <taxon>Bacteria</taxon>
        <taxon>Bacillati</taxon>
        <taxon>Actinomycetota</taxon>
        <taxon>Actinomycetes</taxon>
        <taxon>Pseudonocardiales</taxon>
        <taxon>Pseudonocardiaceae</taxon>
        <taxon>Saccharothrix</taxon>
    </lineage>
</organism>
<dbReference type="InterPro" id="IPR036890">
    <property type="entry name" value="HATPase_C_sf"/>
</dbReference>
<protein>
    <submittedName>
        <fullName evidence="3">Histidine kinase-like protein</fullName>
    </submittedName>
</protein>
<sequence>MGHGDEPACRVDDLVLDLQEDPCSIAGMRRRVAEAMGDLSEDELYDVMLVATELLTNAYDHGAVPRRIRFVRSERPGCVRVEVDDTSSDPPILGRSTISEHRGRGLVMVDSIAQAWGTKSRKVGKTVWATIPCEKV</sequence>
<dbReference type="InterPro" id="IPR050267">
    <property type="entry name" value="Anti-sigma-factor_SerPK"/>
</dbReference>
<dbReference type="InterPro" id="IPR003594">
    <property type="entry name" value="HATPase_dom"/>
</dbReference>
<name>A0A495W1M7_9PSEU</name>
<dbReference type="EMBL" id="RBXO01000001">
    <property type="protein sequence ID" value="RKT54615.1"/>
    <property type="molecule type" value="Genomic_DNA"/>
</dbReference>